<keyword evidence="1" id="KW-0472">Membrane</keyword>
<accession>A0ABR2I479</accession>
<reference evidence="2 3" key="1">
    <citation type="journal article" date="2024" name="IMA Fungus">
        <title>Apiospora arundinis, a panoply of carbohydrate-active enzymes and secondary metabolites.</title>
        <authorList>
            <person name="Sorensen T."/>
            <person name="Petersen C."/>
            <person name="Muurmann A.T."/>
            <person name="Christiansen J.V."/>
            <person name="Brundto M.L."/>
            <person name="Overgaard C.K."/>
            <person name="Boysen A.T."/>
            <person name="Wollenberg R.D."/>
            <person name="Larsen T.O."/>
            <person name="Sorensen J.L."/>
            <person name="Nielsen K.L."/>
            <person name="Sondergaard T.E."/>
        </authorList>
    </citation>
    <scope>NUCLEOTIDE SEQUENCE [LARGE SCALE GENOMIC DNA]</scope>
    <source>
        <strain evidence="2 3">AAU 773</strain>
    </source>
</reference>
<keyword evidence="1" id="KW-0812">Transmembrane</keyword>
<gene>
    <name evidence="2" type="ORF">PGQ11_013063</name>
</gene>
<keyword evidence="1" id="KW-1133">Transmembrane helix</keyword>
<keyword evidence="3" id="KW-1185">Reference proteome</keyword>
<feature type="transmembrane region" description="Helical" evidence="1">
    <location>
        <begin position="132"/>
        <end position="153"/>
    </location>
</feature>
<evidence type="ECO:0000313" key="3">
    <source>
        <dbReference type="Proteomes" id="UP001390339"/>
    </source>
</evidence>
<name>A0ABR2I479_9PEZI</name>
<proteinExistence type="predicted"/>
<evidence type="ECO:0000256" key="1">
    <source>
        <dbReference type="SAM" id="Phobius"/>
    </source>
</evidence>
<evidence type="ECO:0000313" key="2">
    <source>
        <dbReference type="EMBL" id="KAK8857151.1"/>
    </source>
</evidence>
<dbReference type="EMBL" id="JAPCWZ010000007">
    <property type="protein sequence ID" value="KAK8857151.1"/>
    <property type="molecule type" value="Genomic_DNA"/>
</dbReference>
<dbReference type="Proteomes" id="UP001390339">
    <property type="component" value="Unassembled WGS sequence"/>
</dbReference>
<comment type="caution">
    <text evidence="2">The sequence shown here is derived from an EMBL/GenBank/DDBJ whole genome shotgun (WGS) entry which is preliminary data.</text>
</comment>
<organism evidence="2 3">
    <name type="scientific">Apiospora arundinis</name>
    <dbReference type="NCBI Taxonomy" id="335852"/>
    <lineage>
        <taxon>Eukaryota</taxon>
        <taxon>Fungi</taxon>
        <taxon>Dikarya</taxon>
        <taxon>Ascomycota</taxon>
        <taxon>Pezizomycotina</taxon>
        <taxon>Sordariomycetes</taxon>
        <taxon>Xylariomycetidae</taxon>
        <taxon>Amphisphaeriales</taxon>
        <taxon>Apiosporaceae</taxon>
        <taxon>Apiospora</taxon>
    </lineage>
</organism>
<protein>
    <submittedName>
        <fullName evidence="2">Uncharacterized protein</fullName>
    </submittedName>
</protein>
<sequence length="167" mass="18031">MTSQVTNANEKAPVVVNTTDLVPPGRVSETTTLGANEKDVVETSMELGRNSSVSTPSTAHHLNPFDTDIEAARSSDNLNLNRKSISAQPSHQTNQDCSVWPGQDHWKRKAKAAKRENRMCNCLAHLSRRNRIIVKLLIAMLVIGAAVGVGVGISKPLGADIWKPQGS</sequence>